<dbReference type="EMBL" id="JAFNEN010000329">
    <property type="protein sequence ID" value="KAG8185628.1"/>
    <property type="molecule type" value="Genomic_DNA"/>
</dbReference>
<sequence length="112" mass="13122">MIQPFTRSPLTVCKALTHLLLEDPDYRIPKVPNFQTHLLQETSLTLNFREKSTFHTDSMWPLGCTQKATDMLKNCTKESPQTWRFQEMQYEAEHLSEDATKKLQPTEKNCSF</sequence>
<evidence type="ECO:0000313" key="1">
    <source>
        <dbReference type="EMBL" id="KAG8185628.1"/>
    </source>
</evidence>
<reference evidence="1 2" key="1">
    <citation type="journal article" date="2022" name="Nat. Ecol. Evol.">
        <title>A masculinizing supergene underlies an exaggerated male reproductive morph in a spider.</title>
        <authorList>
            <person name="Hendrickx F."/>
            <person name="De Corte Z."/>
            <person name="Sonet G."/>
            <person name="Van Belleghem S.M."/>
            <person name="Kostlbacher S."/>
            <person name="Vangestel C."/>
        </authorList>
    </citation>
    <scope>NUCLEOTIDE SEQUENCE [LARGE SCALE GENOMIC DNA]</scope>
    <source>
        <strain evidence="1">W744_W776</strain>
    </source>
</reference>
<organism evidence="1 2">
    <name type="scientific">Oedothorax gibbosus</name>
    <dbReference type="NCBI Taxonomy" id="931172"/>
    <lineage>
        <taxon>Eukaryota</taxon>
        <taxon>Metazoa</taxon>
        <taxon>Ecdysozoa</taxon>
        <taxon>Arthropoda</taxon>
        <taxon>Chelicerata</taxon>
        <taxon>Arachnida</taxon>
        <taxon>Araneae</taxon>
        <taxon>Araneomorphae</taxon>
        <taxon>Entelegynae</taxon>
        <taxon>Araneoidea</taxon>
        <taxon>Linyphiidae</taxon>
        <taxon>Erigoninae</taxon>
        <taxon>Oedothorax</taxon>
    </lineage>
</organism>
<proteinExistence type="predicted"/>
<protein>
    <submittedName>
        <fullName evidence="1">Uncharacterized protein</fullName>
    </submittedName>
</protein>
<dbReference type="Proteomes" id="UP000827092">
    <property type="component" value="Unassembled WGS sequence"/>
</dbReference>
<comment type="caution">
    <text evidence="1">The sequence shown here is derived from an EMBL/GenBank/DDBJ whole genome shotgun (WGS) entry which is preliminary data.</text>
</comment>
<dbReference type="AlphaFoldDB" id="A0AAV6UPD3"/>
<gene>
    <name evidence="1" type="ORF">JTE90_026089</name>
</gene>
<evidence type="ECO:0000313" key="2">
    <source>
        <dbReference type="Proteomes" id="UP000827092"/>
    </source>
</evidence>
<accession>A0AAV6UPD3</accession>
<name>A0AAV6UPD3_9ARAC</name>
<keyword evidence="2" id="KW-1185">Reference proteome</keyword>